<dbReference type="EMBL" id="HF571520">
    <property type="protein sequence ID" value="CCQ34286.1"/>
    <property type="molecule type" value="Genomic_DNA"/>
</dbReference>
<dbReference type="InterPro" id="IPR036869">
    <property type="entry name" value="J_dom_sf"/>
</dbReference>
<sequence>MSTTDCTAGEIDWPAGFERTDPADRVRTSKFSVTFHDAISELEDELLERVDADDVRISTAAPHRKSDGRPYADANPDEPSVVVRWTKDGDQYAVACDHYTDWRDNARAIGLYVREKRKMASRPVVTGQDEFATARLPSGDEDAIAGQKPPNEVLGVEPDADPATVREAFRERAKETHADVGGSSEAFKRVKRAKEAMLS</sequence>
<dbReference type="Gene3D" id="1.10.287.110">
    <property type="entry name" value="DnaJ domain"/>
    <property type="match status" value="1"/>
</dbReference>
<dbReference type="OrthoDB" id="11397at2157"/>
<organism evidence="4 5">
    <name type="scientific">Halorhabdus tiamatea SARL4B</name>
    <dbReference type="NCBI Taxonomy" id="1033806"/>
    <lineage>
        <taxon>Archaea</taxon>
        <taxon>Methanobacteriati</taxon>
        <taxon>Methanobacteriota</taxon>
        <taxon>Stenosarchaea group</taxon>
        <taxon>Halobacteria</taxon>
        <taxon>Halobacteriales</taxon>
        <taxon>Haloarculaceae</taxon>
        <taxon>Halorhabdus</taxon>
    </lineage>
</organism>
<feature type="region of interest" description="Disordered" evidence="1">
    <location>
        <begin position="58"/>
        <end position="78"/>
    </location>
</feature>
<keyword evidence="4" id="KW-0346">Stress response</keyword>
<dbReference type="KEGG" id="hti:HTIA_2174"/>
<evidence type="ECO:0000313" key="5">
    <source>
        <dbReference type="Proteomes" id="UP000003861"/>
    </source>
</evidence>
<dbReference type="EMBL" id="AFNT02000025">
    <property type="protein sequence ID" value="ERJ05780.1"/>
    <property type="molecule type" value="Genomic_DNA"/>
</dbReference>
<protein>
    <submittedName>
        <fullName evidence="4">Heat shock protein DnaJ domain protein</fullName>
    </submittedName>
</protein>
<dbReference type="HOGENOM" id="CLU_112804_0_0_2"/>
<dbReference type="eggNOG" id="arCOG02845">
    <property type="taxonomic scope" value="Archaea"/>
</dbReference>
<dbReference type="AlphaFoldDB" id="F7PJF8"/>
<evidence type="ECO:0000313" key="6">
    <source>
        <dbReference type="Proteomes" id="UP000015381"/>
    </source>
</evidence>
<evidence type="ECO:0000313" key="4">
    <source>
        <dbReference type="EMBL" id="ERJ05780.1"/>
    </source>
</evidence>
<name>F7PJF8_9EURY</name>
<evidence type="ECO:0000259" key="2">
    <source>
        <dbReference type="PROSITE" id="PS50076"/>
    </source>
</evidence>
<dbReference type="RefSeq" id="WP_008525899.1">
    <property type="nucleotide sequence ID" value="NC_021921.1"/>
</dbReference>
<feature type="region of interest" description="Disordered" evidence="1">
    <location>
        <begin position="137"/>
        <end position="161"/>
    </location>
</feature>
<accession>F7PJF8</accession>
<dbReference type="InterPro" id="IPR001623">
    <property type="entry name" value="DnaJ_domain"/>
</dbReference>
<reference evidence="4 5" key="2">
    <citation type="journal article" date="2013" name="PLoS ONE">
        <title>INDIGO - INtegrated Data Warehouse of MIcrobial GenOmes with Examples from the Red Sea Extremophiles.</title>
        <authorList>
            <person name="Alam I."/>
            <person name="Antunes A."/>
            <person name="Kamau A.A."/>
            <person name="Ba Alawi W."/>
            <person name="Kalkatawi M."/>
            <person name="Stingl U."/>
            <person name="Bajic V.B."/>
        </authorList>
    </citation>
    <scope>NUCLEOTIDE SEQUENCE [LARGE SCALE GENOMIC DNA]</scope>
    <source>
        <strain evidence="4 5">SARL4B</strain>
    </source>
</reference>
<keyword evidence="6" id="KW-1185">Reference proteome</keyword>
<proteinExistence type="predicted"/>
<gene>
    <name evidence="4" type="ORF">HLRTI_002168</name>
    <name evidence="3" type="ORF">HTIA_2174</name>
</gene>
<dbReference type="CDD" id="cd06257">
    <property type="entry name" value="DnaJ"/>
    <property type="match status" value="1"/>
</dbReference>
<dbReference type="PROSITE" id="PS50076">
    <property type="entry name" value="DNAJ_2"/>
    <property type="match status" value="1"/>
</dbReference>
<reference evidence="4 5" key="1">
    <citation type="journal article" date="2011" name="J. Bacteriol.">
        <title>Genome sequence of Halorhabdus tiamatea, the first archaeon isolated from a deep-sea anoxic brine lake.</title>
        <authorList>
            <person name="Antunes A."/>
            <person name="Alam I."/>
            <person name="Bajic V.B."/>
            <person name="Stingl U."/>
        </authorList>
    </citation>
    <scope>NUCLEOTIDE SEQUENCE [LARGE SCALE GENOMIC DNA]</scope>
    <source>
        <strain evidence="4 5">SARL4B</strain>
    </source>
</reference>
<evidence type="ECO:0000256" key="1">
    <source>
        <dbReference type="SAM" id="MobiDB-lite"/>
    </source>
</evidence>
<dbReference type="Proteomes" id="UP000015381">
    <property type="component" value="Chromosome I"/>
</dbReference>
<dbReference type="Proteomes" id="UP000003861">
    <property type="component" value="Unassembled WGS sequence"/>
</dbReference>
<feature type="domain" description="J" evidence="2">
    <location>
        <begin position="149"/>
        <end position="199"/>
    </location>
</feature>
<evidence type="ECO:0000313" key="3">
    <source>
        <dbReference type="EMBL" id="CCQ34286.1"/>
    </source>
</evidence>
<reference evidence="3 6" key="3">
    <citation type="journal article" date="2014" name="Environ. Microbiol.">
        <title>Halorhabdus tiamatea: proteogenomics and glycosidase activity measurements identify the first cultivated euryarchaeon from a deep-sea anoxic brine lake as potential polysaccharide degrader.</title>
        <authorList>
            <person name="Werner J."/>
            <person name="Ferrer M."/>
            <person name="Michel G."/>
            <person name="Mann A.J."/>
            <person name="Huang S."/>
            <person name="Juarez S."/>
            <person name="Ciordia S."/>
            <person name="Albar J.P."/>
            <person name="Alcaide M."/>
            <person name="La Cono V."/>
            <person name="Yakimov M.M."/>
            <person name="Antunes A."/>
            <person name="Taborda M."/>
            <person name="Da Costa M.S."/>
            <person name="Amann R.I."/>
            <person name="Gloeckner F.O."/>
            <person name="Golyshina O.V."/>
            <person name="Golyshin P.N."/>
            <person name="Teeling H."/>
        </authorList>
    </citation>
    <scope>NUCLEOTIDE SEQUENCE [LARGE SCALE GENOMIC DNA]</scope>
    <source>
        <strain evidence="6">SARL4B</strain>
        <strain evidence="3">Type strain: SARL4B</strain>
    </source>
</reference>
<dbReference type="SUPFAM" id="SSF46565">
    <property type="entry name" value="Chaperone J-domain"/>
    <property type="match status" value="1"/>
</dbReference>
<dbReference type="STRING" id="1033806.HTIA_2174"/>
<dbReference type="GeneID" id="23799275"/>